<dbReference type="InterPro" id="IPR027417">
    <property type="entry name" value="P-loop_NTPase"/>
</dbReference>
<dbReference type="Gene3D" id="3.40.50.300">
    <property type="entry name" value="P-loop containing nucleotide triphosphate hydrolases"/>
    <property type="match status" value="2"/>
</dbReference>
<dbReference type="Proteomes" id="UP000576209">
    <property type="component" value="Unassembled WGS sequence"/>
</dbReference>
<feature type="coiled-coil region" evidence="1">
    <location>
        <begin position="306"/>
        <end position="354"/>
    </location>
</feature>
<evidence type="ECO:0000313" key="3">
    <source>
        <dbReference type="EMBL" id="MBB4079225.1"/>
    </source>
</evidence>
<proteinExistence type="predicted"/>
<keyword evidence="4" id="KW-1185">Reference proteome</keyword>
<feature type="domain" description="Rad50/SbcC-type AAA" evidence="2">
    <location>
        <begin position="5"/>
        <end position="215"/>
    </location>
</feature>
<dbReference type="InterPro" id="IPR038729">
    <property type="entry name" value="Rad50/SbcC_AAA"/>
</dbReference>
<dbReference type="AlphaFoldDB" id="A0A840E6H9"/>
<accession>A0A840E6H9</accession>
<dbReference type="RefSeq" id="WP_183495478.1">
    <property type="nucleotide sequence ID" value="NZ_JACIFF010000004.1"/>
</dbReference>
<evidence type="ECO:0000313" key="4">
    <source>
        <dbReference type="Proteomes" id="UP000576209"/>
    </source>
</evidence>
<gene>
    <name evidence="3" type="ORF">GGR28_001845</name>
</gene>
<dbReference type="PANTHER" id="PTHR32114:SF2">
    <property type="entry name" value="ABC TRANSPORTER ABCH.3"/>
    <property type="match status" value="1"/>
</dbReference>
<dbReference type="Pfam" id="PF13476">
    <property type="entry name" value="AAA_23"/>
    <property type="match status" value="1"/>
</dbReference>
<protein>
    <submittedName>
        <fullName evidence="3">Exonuclease SbcC</fullName>
    </submittedName>
</protein>
<keyword evidence="3" id="KW-0269">Exonuclease</keyword>
<dbReference type="EMBL" id="JACIFF010000004">
    <property type="protein sequence ID" value="MBB4079225.1"/>
    <property type="molecule type" value="Genomic_DNA"/>
</dbReference>
<sequence>MKILRISILNLNSLKGKHEIDFTQPPLVDHPLYAIVGPTGAGKTTILDAITLALYGQTERTKSLTDAKKEVATVMTHGTGQCRAEVEYETSAGRFRSVWRRRRAHKKASKDLQASERELSRWNATTQVYDILATKKREVDQLTEEFTGLTYNRFVRSVMLTQGDFDRFLKSDTGEKAAILEQITGTEVYRQLSEAAFRKHKLAREAFDRATEAIAHTMPLSEELRQELEVQLGEEQSLATQVRDKQTLITVQLNAFQTANKLAAQRDAAALHRQRSEAAYAALSGKRHRLELSDRLSPLRSDLDQEEKLTKAINELTARRVELIQEATTAAAALTNASSRRDQAHRQLEEFRAEGPQREQRLIEAEAVETTLHTLREREEAGSSELTRHLRSRQLMVAEQKALRSEIGTLEQQLDGLSEENVTAALEALEQELPELDRQLSTLDTQLKYLEVQKSIAAVTQEQSKLQEQLDQVRTREATLELQLKIAEQAVDLAQKEQQNAQLKASFEEHRRRLREGDPCPLCGAEHHPFLHAADSPEESPDALQRKITRLENERLSVDNELLAVSRKANALNVEWNGSTRVLAERQTQLAALGRAPEMSRETLTLRQQEYREALRSGKDRQQRLRRLRPPLPQLQIKRAELAAQEKAHGALQLQIAEIEATLQQIQADAAAQRKALADLLHPHESSGTYRRHHQDRSNRLQHDCTQLTEELQLLTTRSVKVQERTAALEEQLIARRQELSEVTARIGAALKPLGLTMEQAREQLLNSDEVSALRQQLQHADQERITARALAEQAEEEYRIAAAGLVDLPAEESIRQEGQRLTEELTRRERDIGALEQRQKEDDRRIEELALRRHELQSLEGERDRWARMNDLIGSADGKKFQSFAQSITLQRLVAVGNRHLETINPRYQMIYAPPPPGGKENLDLEIVDNYMNDNRRTMETLSGGETFLISLALALGLSDLARGKQLIQSLFIDEGFGTLDSKTLDQAMVTLEQLQAQGKTIGIISHVQQLRERIQCQIRLEPVGDGFSRIELAN</sequence>
<dbReference type="PANTHER" id="PTHR32114">
    <property type="entry name" value="ABC TRANSPORTER ABCH.3"/>
    <property type="match status" value="1"/>
</dbReference>
<keyword evidence="3" id="KW-0378">Hydrolase</keyword>
<evidence type="ECO:0000259" key="2">
    <source>
        <dbReference type="Pfam" id="PF13476"/>
    </source>
</evidence>
<dbReference type="GO" id="GO:0006302">
    <property type="term" value="P:double-strand break repair"/>
    <property type="evidence" value="ECO:0007669"/>
    <property type="project" value="InterPro"/>
</dbReference>
<evidence type="ECO:0000256" key="1">
    <source>
        <dbReference type="SAM" id="Coils"/>
    </source>
</evidence>
<name>A0A840E6H9_9BACT</name>
<dbReference type="GO" id="GO:0016887">
    <property type="term" value="F:ATP hydrolysis activity"/>
    <property type="evidence" value="ECO:0007669"/>
    <property type="project" value="InterPro"/>
</dbReference>
<dbReference type="Pfam" id="PF13558">
    <property type="entry name" value="SbcC_Walker_B"/>
    <property type="match status" value="1"/>
</dbReference>
<feature type="coiled-coil region" evidence="1">
    <location>
        <begin position="649"/>
        <end position="718"/>
    </location>
</feature>
<reference evidence="3 4" key="1">
    <citation type="submission" date="2020-08" db="EMBL/GenBank/DDBJ databases">
        <title>Genomic Encyclopedia of Type Strains, Phase IV (KMG-IV): sequencing the most valuable type-strain genomes for metagenomic binning, comparative biology and taxonomic classification.</title>
        <authorList>
            <person name="Goeker M."/>
        </authorList>
    </citation>
    <scope>NUCLEOTIDE SEQUENCE [LARGE SCALE GENOMIC DNA]</scope>
    <source>
        <strain evidence="3 4">DSM 105137</strain>
    </source>
</reference>
<dbReference type="GO" id="GO:0004527">
    <property type="term" value="F:exonuclease activity"/>
    <property type="evidence" value="ECO:0007669"/>
    <property type="project" value="UniProtKB-KW"/>
</dbReference>
<organism evidence="3 4">
    <name type="scientific">Neolewinella aquimaris</name>
    <dbReference type="NCBI Taxonomy" id="1835722"/>
    <lineage>
        <taxon>Bacteria</taxon>
        <taxon>Pseudomonadati</taxon>
        <taxon>Bacteroidota</taxon>
        <taxon>Saprospiria</taxon>
        <taxon>Saprospirales</taxon>
        <taxon>Lewinellaceae</taxon>
        <taxon>Neolewinella</taxon>
    </lineage>
</organism>
<feature type="coiled-coil region" evidence="1">
    <location>
        <begin position="400"/>
        <end position="513"/>
    </location>
</feature>
<comment type="caution">
    <text evidence="3">The sequence shown here is derived from an EMBL/GenBank/DDBJ whole genome shotgun (WGS) entry which is preliminary data.</text>
</comment>
<dbReference type="SUPFAM" id="SSF52540">
    <property type="entry name" value="P-loop containing nucleoside triphosphate hydrolases"/>
    <property type="match status" value="1"/>
</dbReference>
<keyword evidence="3" id="KW-0540">Nuclease</keyword>
<keyword evidence="1" id="KW-0175">Coiled coil</keyword>